<dbReference type="PANTHER" id="PTHR47440:SF1">
    <property type="entry name" value="RHO_RAC GUANINE NUCLEOTIDE EXCHANGE FACTOR 18"/>
    <property type="match status" value="1"/>
</dbReference>
<feature type="region of interest" description="Disordered" evidence="1">
    <location>
        <begin position="242"/>
        <end position="291"/>
    </location>
</feature>
<accession>A0A8D2E3R7</accession>
<evidence type="ECO:0000313" key="2">
    <source>
        <dbReference type="Ensembl" id="ENSSVLP00005032609.1"/>
    </source>
</evidence>
<keyword evidence="3" id="KW-1185">Reference proteome</keyword>
<feature type="region of interest" description="Disordered" evidence="1">
    <location>
        <begin position="1"/>
        <end position="30"/>
    </location>
</feature>
<feature type="region of interest" description="Disordered" evidence="1">
    <location>
        <begin position="208"/>
        <end position="228"/>
    </location>
</feature>
<dbReference type="Ensembl" id="ENSSVLT00005036165.1">
    <property type="protein sequence ID" value="ENSSVLP00005032609.1"/>
    <property type="gene ID" value="ENSSVLG00005025569.1"/>
</dbReference>
<dbReference type="PANTHER" id="PTHR47440">
    <property type="entry name" value="RIKEN CDNA A430078G23 GENE"/>
    <property type="match status" value="1"/>
</dbReference>
<proteinExistence type="predicted"/>
<organism evidence="2 3">
    <name type="scientific">Sciurus vulgaris</name>
    <name type="common">Eurasian red squirrel</name>
    <dbReference type="NCBI Taxonomy" id="55149"/>
    <lineage>
        <taxon>Eukaryota</taxon>
        <taxon>Metazoa</taxon>
        <taxon>Chordata</taxon>
        <taxon>Craniata</taxon>
        <taxon>Vertebrata</taxon>
        <taxon>Euteleostomi</taxon>
        <taxon>Mammalia</taxon>
        <taxon>Eutheria</taxon>
        <taxon>Euarchontoglires</taxon>
        <taxon>Glires</taxon>
        <taxon>Rodentia</taxon>
        <taxon>Sciuromorpha</taxon>
        <taxon>Sciuridae</taxon>
        <taxon>Sciurinae</taxon>
        <taxon>Sciurini</taxon>
        <taxon>Sciurus</taxon>
    </lineage>
</organism>
<reference evidence="2" key="2">
    <citation type="submission" date="2025-09" db="UniProtKB">
        <authorList>
            <consortium name="Ensembl"/>
        </authorList>
    </citation>
    <scope>IDENTIFICATION</scope>
</reference>
<dbReference type="AlphaFoldDB" id="A0A8D2E3R7"/>
<feature type="compositionally biased region" description="Polar residues" evidence="1">
    <location>
        <begin position="55"/>
        <end position="67"/>
    </location>
</feature>
<evidence type="ECO:0000313" key="3">
    <source>
        <dbReference type="Proteomes" id="UP000694564"/>
    </source>
</evidence>
<reference evidence="2" key="1">
    <citation type="submission" date="2025-08" db="UniProtKB">
        <authorList>
            <consortium name="Ensembl"/>
        </authorList>
    </citation>
    <scope>IDENTIFICATION</scope>
</reference>
<feature type="compositionally biased region" description="Basic and acidic residues" evidence="1">
    <location>
        <begin position="244"/>
        <end position="255"/>
    </location>
</feature>
<dbReference type="Proteomes" id="UP000694564">
    <property type="component" value="Chromosome 16"/>
</dbReference>
<dbReference type="InterPro" id="IPR053089">
    <property type="entry name" value="Rho_GEF18"/>
</dbReference>
<sequence>MGTVRCGPWGTVGWEGDRQDGFPGRLSESTEDLSLDLGALQGSEYLQDLGLGAPSHSQPGDATSSGPPNKEGGRASPFSSSAGAQVLPRRRRRRRSWERSRSCSESWRRLSLDASAMDAGPSLPRTLASLALNLSGEGLKTWTQVCLSGGGTPAEPPGKECGSSQQRVRSRSVPLSCDEISSLELTPGLESPAPPVQGSLPRVSLIHTRSGREGARQRARLSTGPGGAPSSLTWFEFLSESEDGASKNEKNEKSTRVKRSLSSLRNRVTRQKEKGKSPAHVKDKAQDARERRECVNGHQLVRGTFLGHSSCPLCSKPFLSSGESGGPIQPLDASCSLFFPAFQLLSQPPLLCGASLHCTLVLCSQILVAPWKEPGIGHRGQGSLSYLRTGKILFTYQLCYGKNPPAKSGL</sequence>
<protein>
    <submittedName>
        <fullName evidence="2">Uncharacterized protein</fullName>
    </submittedName>
</protein>
<feature type="region of interest" description="Disordered" evidence="1">
    <location>
        <begin position="46"/>
        <end position="95"/>
    </location>
</feature>
<feature type="compositionally biased region" description="Basic and acidic residues" evidence="1">
    <location>
        <begin position="270"/>
        <end position="291"/>
    </location>
</feature>
<name>A0A8D2E3R7_SCIVU</name>
<evidence type="ECO:0000256" key="1">
    <source>
        <dbReference type="SAM" id="MobiDB-lite"/>
    </source>
</evidence>
<dbReference type="GeneTree" id="ENSGT00940000154146"/>